<comment type="caution">
    <text evidence="1">The sequence shown here is derived from an EMBL/GenBank/DDBJ whole genome shotgun (WGS) entry which is preliminary data.</text>
</comment>
<gene>
    <name evidence="1" type="ORF">HPB47_021480</name>
</gene>
<accession>A0AC60QCC4</accession>
<keyword evidence="2" id="KW-1185">Reference proteome</keyword>
<reference evidence="1 2" key="1">
    <citation type="journal article" date="2020" name="Cell">
        <title>Large-Scale Comparative Analyses of Tick Genomes Elucidate Their Genetic Diversity and Vector Capacities.</title>
        <authorList>
            <consortium name="Tick Genome and Microbiome Consortium (TIGMIC)"/>
            <person name="Jia N."/>
            <person name="Wang J."/>
            <person name="Shi W."/>
            <person name="Du L."/>
            <person name="Sun Y."/>
            <person name="Zhan W."/>
            <person name="Jiang J.F."/>
            <person name="Wang Q."/>
            <person name="Zhang B."/>
            <person name="Ji P."/>
            <person name="Bell-Sakyi L."/>
            <person name="Cui X.M."/>
            <person name="Yuan T.T."/>
            <person name="Jiang B.G."/>
            <person name="Yang W.F."/>
            <person name="Lam T.T."/>
            <person name="Chang Q.C."/>
            <person name="Ding S.J."/>
            <person name="Wang X.J."/>
            <person name="Zhu J.G."/>
            <person name="Ruan X.D."/>
            <person name="Zhao L."/>
            <person name="Wei J.T."/>
            <person name="Ye R.Z."/>
            <person name="Que T.C."/>
            <person name="Du C.H."/>
            <person name="Zhou Y.H."/>
            <person name="Cheng J.X."/>
            <person name="Dai P.F."/>
            <person name="Guo W.B."/>
            <person name="Han X.H."/>
            <person name="Huang E.J."/>
            <person name="Li L.F."/>
            <person name="Wei W."/>
            <person name="Gao Y.C."/>
            <person name="Liu J.Z."/>
            <person name="Shao H.Z."/>
            <person name="Wang X."/>
            <person name="Wang C.C."/>
            <person name="Yang T.C."/>
            <person name="Huo Q.B."/>
            <person name="Li W."/>
            <person name="Chen H.Y."/>
            <person name="Chen S.E."/>
            <person name="Zhou L.G."/>
            <person name="Ni X.B."/>
            <person name="Tian J.H."/>
            <person name="Sheng Y."/>
            <person name="Liu T."/>
            <person name="Pan Y.S."/>
            <person name="Xia L.Y."/>
            <person name="Li J."/>
            <person name="Zhao F."/>
            <person name="Cao W.C."/>
        </authorList>
    </citation>
    <scope>NUCLEOTIDE SEQUENCE [LARGE SCALE GENOMIC DNA]</scope>
    <source>
        <strain evidence="1">Iper-2018</strain>
    </source>
</reference>
<organism evidence="1 2">
    <name type="scientific">Ixodes persulcatus</name>
    <name type="common">Taiga tick</name>
    <dbReference type="NCBI Taxonomy" id="34615"/>
    <lineage>
        <taxon>Eukaryota</taxon>
        <taxon>Metazoa</taxon>
        <taxon>Ecdysozoa</taxon>
        <taxon>Arthropoda</taxon>
        <taxon>Chelicerata</taxon>
        <taxon>Arachnida</taxon>
        <taxon>Acari</taxon>
        <taxon>Parasitiformes</taxon>
        <taxon>Ixodida</taxon>
        <taxon>Ixodoidea</taxon>
        <taxon>Ixodidae</taxon>
        <taxon>Ixodinae</taxon>
        <taxon>Ixodes</taxon>
    </lineage>
</organism>
<feature type="non-terminal residue" evidence="1">
    <location>
        <position position="228"/>
    </location>
</feature>
<name>A0AC60QCC4_IXOPE</name>
<proteinExistence type="predicted"/>
<evidence type="ECO:0000313" key="2">
    <source>
        <dbReference type="Proteomes" id="UP000805193"/>
    </source>
</evidence>
<evidence type="ECO:0000313" key="1">
    <source>
        <dbReference type="EMBL" id="KAG0431739.1"/>
    </source>
</evidence>
<protein>
    <submittedName>
        <fullName evidence="1">Uncharacterized protein</fullName>
    </submittedName>
</protein>
<sequence length="228" mass="25433">FLFCDNMLLLAVACTLMLFMEGSGWPDPDCGQTLVRTRRRFIYGGRKAKVGEFPWMVYFDIVTANETLVCGGSIIKRDVVLTAAHCLLWPGVNTSASSFYAGSLDRKNVGLYLQRRKIKQVITHEDYSGHITFEYSNDIALIKLTRPFDFAASKGRIGTVCLAVKLPLPGKFVTVAGWGKTSLYGNFSGHLLAVTIPVLTDKICRKTHTRFYRSKLMFCAGENRKQAG</sequence>
<dbReference type="Proteomes" id="UP000805193">
    <property type="component" value="Unassembled WGS sequence"/>
</dbReference>
<dbReference type="EMBL" id="JABSTQ010009199">
    <property type="protein sequence ID" value="KAG0431739.1"/>
    <property type="molecule type" value="Genomic_DNA"/>
</dbReference>
<feature type="non-terminal residue" evidence="1">
    <location>
        <position position="1"/>
    </location>
</feature>